<sequence>MRFASLLPPNRQDAVAATARSISPAVSARSKRLSSSSIDSERVERIAMLIRQHKELHFDKSTGVSSIPARSFSAGSPSVLTPTTSYFQPQIPDASARTSDAASGAAAAGTDAESSSPAGTAVPLSAGPGGSVAGAAAGTSISSQFTHGPHTAAPASPATSFVASDVSPASVVAAAASPSQPPLPPPLPPKATALPPLMLSQVPEAPEPPSPKAPLGPGSGAGSARSASLDASTSTSIASGATTANSQLLHAHPARRQSSGDMSATLVPTQSSSNQISTSTLPQTEPLKSYKERDPVEVGRMLFDGTLPGYRQESVSLIIGRGDEYHNVVLISYMDSYDFSQVRLDEAFRRLCKKLYLAGETQMVDRILYQFSRRYWDCNPPMQSMYRSIDIVYGILFSIVLLNTDLHIVNFGQNQSKRMTRKTFLKNTMELVDTMIEKDEKIKEEVALNSESIKKWKRELETILKDLYSSVLTNRIIQTSVAPASMDAPPLAEEPAEPRTGSPRLTREGSSWSLSSIQSTGSVFHAHEKERSVSTASAGFFRKRQPDKNTLMGFFRAATEGAASFSTSVGLFDAPTNVSNENLPDSGVRVIGARASDSIVEGLLIRKHVLEKGELRAKSRRWNKVWCVLRPHHERGVELVMYKTVGTRDNDGFEEHELSACAAHDDAHSTPSASSLPTPPVVLSEAPGASEQAPATPPLDRRTSRHRAETLPSSFGALSLGTPAGNATRRSNSTSSGSPDRQPSSDPGLPPHPPHAQHAQSSMAHSAVGYAPMAFSSSSASASSASSASPAYGSQPHASAAERTIKLSAQEPEVASLLHAYCSALQIAYSVTRPHVLSLKLANGNEYLLQAPTASLLAEWVRGINYWAARKSKEPIRGSVSSMEYGWTWITWERKAREAEDPSLAADEKLGPLHYFQTLLSRGASLDAPSRLSNASNESGPGLVSSSASVRSVPVTGSDMMASPSSSGAAQAVAQASVMTMPRTPKQQKSRPKPKVVDWNAPTGFGQIVSQLSEEAQLAVMLRQVDIVKGEILEHLSFKDPMEKYFADSPSAHSKACANWNRRLRFLEHELQKFSTYVRALSDSPLIQAPVAILQGGTSALSESPTRSVGDETPTPSAGQGITAQAHEATSVAPDGAAAGGGDSGLLGVQAARGAFDVSASLSSSGGFIRSLNIITEDDQHTGATDEADAAVPE</sequence>
<dbReference type="InterPro" id="IPR023394">
    <property type="entry name" value="Sec7_C_sf"/>
</dbReference>
<evidence type="ECO:0000259" key="2">
    <source>
        <dbReference type="PROSITE" id="PS50003"/>
    </source>
</evidence>
<dbReference type="Pfam" id="PF01369">
    <property type="entry name" value="Sec7"/>
    <property type="match status" value="1"/>
</dbReference>
<feature type="region of interest" description="Disordered" evidence="1">
    <location>
        <begin position="928"/>
        <end position="997"/>
    </location>
</feature>
<feature type="compositionally biased region" description="Low complexity" evidence="1">
    <location>
        <begin position="94"/>
        <end position="116"/>
    </location>
</feature>
<evidence type="ECO:0000313" key="5">
    <source>
        <dbReference type="Proteomes" id="UP001527925"/>
    </source>
</evidence>
<feature type="compositionally biased region" description="Low complexity" evidence="1">
    <location>
        <begin position="669"/>
        <end position="684"/>
    </location>
</feature>
<feature type="region of interest" description="Disordered" evidence="1">
    <location>
        <begin position="483"/>
        <end position="511"/>
    </location>
</feature>
<organism evidence="4 5">
    <name type="scientific">Polyrhizophydium stewartii</name>
    <dbReference type="NCBI Taxonomy" id="2732419"/>
    <lineage>
        <taxon>Eukaryota</taxon>
        <taxon>Fungi</taxon>
        <taxon>Fungi incertae sedis</taxon>
        <taxon>Chytridiomycota</taxon>
        <taxon>Chytridiomycota incertae sedis</taxon>
        <taxon>Chytridiomycetes</taxon>
        <taxon>Rhizophydiales</taxon>
        <taxon>Rhizophydiales incertae sedis</taxon>
        <taxon>Polyrhizophydium</taxon>
    </lineage>
</organism>
<dbReference type="Gene3D" id="2.30.29.30">
    <property type="entry name" value="Pleckstrin-homology domain (PH domain)/Phosphotyrosine-binding domain (PTB)"/>
    <property type="match status" value="2"/>
</dbReference>
<feature type="compositionally biased region" description="Low complexity" evidence="1">
    <location>
        <begin position="944"/>
        <end position="978"/>
    </location>
</feature>
<dbReference type="SUPFAM" id="SSF48425">
    <property type="entry name" value="Sec7 domain"/>
    <property type="match status" value="1"/>
</dbReference>
<dbReference type="InterPro" id="IPR035999">
    <property type="entry name" value="Sec7_dom_sf"/>
</dbReference>
<feature type="compositionally biased region" description="Polar residues" evidence="1">
    <location>
        <begin position="1098"/>
        <end position="1107"/>
    </location>
</feature>
<feature type="region of interest" description="Disordered" evidence="1">
    <location>
        <begin position="83"/>
        <end position="135"/>
    </location>
</feature>
<dbReference type="InterPro" id="IPR001849">
    <property type="entry name" value="PH_domain"/>
</dbReference>
<evidence type="ECO:0000256" key="1">
    <source>
        <dbReference type="SAM" id="MobiDB-lite"/>
    </source>
</evidence>
<feature type="compositionally biased region" description="Pro residues" evidence="1">
    <location>
        <begin position="179"/>
        <end position="189"/>
    </location>
</feature>
<feature type="domain" description="PH" evidence="2">
    <location>
        <begin position="608"/>
        <end position="869"/>
    </location>
</feature>
<dbReference type="InterPro" id="IPR000904">
    <property type="entry name" value="Sec7_dom"/>
</dbReference>
<feature type="domain" description="SEC7" evidence="3">
    <location>
        <begin position="268"/>
        <end position="474"/>
    </location>
</feature>
<evidence type="ECO:0000313" key="4">
    <source>
        <dbReference type="EMBL" id="KAL2918376.1"/>
    </source>
</evidence>
<feature type="compositionally biased region" description="Polar residues" evidence="1">
    <location>
        <begin position="256"/>
        <end position="268"/>
    </location>
</feature>
<dbReference type="PANTHER" id="PTHR10663:SF375">
    <property type="entry name" value="LD29171P"/>
    <property type="match status" value="1"/>
</dbReference>
<protein>
    <recommendedName>
        <fullName evidence="6">SEC7 domain-containing protein</fullName>
    </recommendedName>
</protein>
<feature type="region of interest" description="Disordered" evidence="1">
    <location>
        <begin position="1098"/>
        <end position="1122"/>
    </location>
</feature>
<feature type="compositionally biased region" description="Low complexity" evidence="1">
    <location>
        <begin position="222"/>
        <end position="236"/>
    </location>
</feature>
<feature type="region of interest" description="Disordered" evidence="1">
    <location>
        <begin position="173"/>
        <end position="236"/>
    </location>
</feature>
<dbReference type="SMART" id="SM00233">
    <property type="entry name" value="PH"/>
    <property type="match status" value="1"/>
</dbReference>
<feature type="compositionally biased region" description="Low complexity" evidence="1">
    <location>
        <begin position="269"/>
        <end position="280"/>
    </location>
</feature>
<dbReference type="InterPro" id="IPR041681">
    <property type="entry name" value="PH_9"/>
</dbReference>
<gene>
    <name evidence="4" type="ORF">HK105_201776</name>
</gene>
<dbReference type="Pfam" id="PF15410">
    <property type="entry name" value="PH_9"/>
    <property type="match status" value="1"/>
</dbReference>
<dbReference type="SMART" id="SM00222">
    <property type="entry name" value="Sec7"/>
    <property type="match status" value="1"/>
</dbReference>
<name>A0ABR4NFZ4_9FUNG</name>
<feature type="compositionally biased region" description="Basic and acidic residues" evidence="1">
    <location>
        <begin position="699"/>
        <end position="709"/>
    </location>
</feature>
<feature type="region of interest" description="Disordered" evidence="1">
    <location>
        <begin position="664"/>
        <end position="764"/>
    </location>
</feature>
<proteinExistence type="predicted"/>
<feature type="compositionally biased region" description="Polar residues" evidence="1">
    <location>
        <begin position="728"/>
        <end position="741"/>
    </location>
</feature>
<dbReference type="PROSITE" id="PS50190">
    <property type="entry name" value="SEC7"/>
    <property type="match status" value="1"/>
</dbReference>
<evidence type="ECO:0000259" key="3">
    <source>
        <dbReference type="PROSITE" id="PS50190"/>
    </source>
</evidence>
<dbReference type="InterPro" id="IPR011993">
    <property type="entry name" value="PH-like_dom_sf"/>
</dbReference>
<reference evidence="4 5" key="1">
    <citation type="submission" date="2023-09" db="EMBL/GenBank/DDBJ databases">
        <title>Pangenome analysis of Batrachochytrium dendrobatidis and related Chytrids.</title>
        <authorList>
            <person name="Yacoub M.N."/>
            <person name="Stajich J.E."/>
            <person name="James T.Y."/>
        </authorList>
    </citation>
    <scope>NUCLEOTIDE SEQUENCE [LARGE SCALE GENOMIC DNA]</scope>
    <source>
        <strain evidence="4 5">JEL0888</strain>
    </source>
</reference>
<dbReference type="Proteomes" id="UP001527925">
    <property type="component" value="Unassembled WGS sequence"/>
</dbReference>
<dbReference type="EMBL" id="JADGIZ020000006">
    <property type="protein sequence ID" value="KAL2918376.1"/>
    <property type="molecule type" value="Genomic_DNA"/>
</dbReference>
<keyword evidence="5" id="KW-1185">Reference proteome</keyword>
<evidence type="ECO:0008006" key="6">
    <source>
        <dbReference type="Google" id="ProtNLM"/>
    </source>
</evidence>
<dbReference type="PANTHER" id="PTHR10663">
    <property type="entry name" value="GUANYL-NUCLEOTIDE EXCHANGE FACTOR"/>
    <property type="match status" value="1"/>
</dbReference>
<feature type="compositionally biased region" description="Pro residues" evidence="1">
    <location>
        <begin position="205"/>
        <end position="214"/>
    </location>
</feature>
<dbReference type="SUPFAM" id="SSF50729">
    <property type="entry name" value="PH domain-like"/>
    <property type="match status" value="1"/>
</dbReference>
<feature type="region of interest" description="Disordered" evidence="1">
    <location>
        <begin position="252"/>
        <end position="292"/>
    </location>
</feature>
<accession>A0ABR4NFZ4</accession>
<comment type="caution">
    <text evidence="4">The sequence shown here is derived from an EMBL/GenBank/DDBJ whole genome shotgun (WGS) entry which is preliminary data.</text>
</comment>
<dbReference type="PROSITE" id="PS50003">
    <property type="entry name" value="PH_DOMAIN"/>
    <property type="match status" value="1"/>
</dbReference>
<dbReference type="Gene3D" id="1.10.1000.11">
    <property type="entry name" value="Arf Nucleotide-binding Site Opener,domain 2"/>
    <property type="match status" value="1"/>
</dbReference>